<dbReference type="RefSeq" id="WP_085510979.1">
    <property type="nucleotide sequence ID" value="NZ_FXAP01000001.1"/>
</dbReference>
<dbReference type="InterPro" id="IPR035952">
    <property type="entry name" value="Rhomboid-like_sf"/>
</dbReference>
<accession>A0A3N2C3E1</accession>
<evidence type="ECO:0000256" key="4">
    <source>
        <dbReference type="ARBA" id="ARBA00023136"/>
    </source>
</evidence>
<reference evidence="7 8" key="1">
    <citation type="submission" date="2018-11" db="EMBL/GenBank/DDBJ databases">
        <title>Sequencing the genomes of 1000 actinobacteria strains.</title>
        <authorList>
            <person name="Klenk H.-P."/>
        </authorList>
    </citation>
    <scope>NUCLEOTIDE SEQUENCE [LARGE SCALE GENOMIC DNA]</scope>
    <source>
        <strain evidence="7 8">DSM 14012</strain>
    </source>
</reference>
<evidence type="ECO:0000313" key="8">
    <source>
        <dbReference type="Proteomes" id="UP000266915"/>
    </source>
</evidence>
<proteinExistence type="predicted"/>
<evidence type="ECO:0000313" key="7">
    <source>
        <dbReference type="EMBL" id="ROR82013.1"/>
    </source>
</evidence>
<keyword evidence="4 5" id="KW-0472">Membrane</keyword>
<dbReference type="SUPFAM" id="SSF144091">
    <property type="entry name" value="Rhomboid-like"/>
    <property type="match status" value="1"/>
</dbReference>
<gene>
    <name evidence="7" type="ORF">EDD42_2095</name>
</gene>
<feature type="domain" description="VanZ-like" evidence="6">
    <location>
        <begin position="13"/>
        <end position="129"/>
    </location>
</feature>
<comment type="subcellular location">
    <subcellularLocation>
        <location evidence="1">Membrane</location>
        <topology evidence="1">Multi-pass membrane protein</topology>
    </subcellularLocation>
</comment>
<dbReference type="Pfam" id="PF04892">
    <property type="entry name" value="VanZ"/>
    <property type="match status" value="1"/>
</dbReference>
<organism evidence="7 8">
    <name type="scientific">Plantibacter flavus</name>
    <dbReference type="NCBI Taxonomy" id="150123"/>
    <lineage>
        <taxon>Bacteria</taxon>
        <taxon>Bacillati</taxon>
        <taxon>Actinomycetota</taxon>
        <taxon>Actinomycetes</taxon>
        <taxon>Micrococcales</taxon>
        <taxon>Microbacteriaceae</taxon>
        <taxon>Plantibacter</taxon>
    </lineage>
</organism>
<keyword evidence="3 5" id="KW-1133">Transmembrane helix</keyword>
<feature type="transmembrane region" description="Helical" evidence="5">
    <location>
        <begin position="116"/>
        <end position="136"/>
    </location>
</feature>
<dbReference type="PANTHER" id="PTHR28008">
    <property type="entry name" value="DOMAIN PROTEIN, PUTATIVE (AFU_ORTHOLOGUE AFUA_3G10980)-RELATED"/>
    <property type="match status" value="1"/>
</dbReference>
<evidence type="ECO:0000256" key="1">
    <source>
        <dbReference type="ARBA" id="ARBA00004141"/>
    </source>
</evidence>
<feature type="transmembrane region" description="Helical" evidence="5">
    <location>
        <begin position="85"/>
        <end position="104"/>
    </location>
</feature>
<dbReference type="InterPro" id="IPR006976">
    <property type="entry name" value="VanZ-like"/>
</dbReference>
<dbReference type="GO" id="GO:0016020">
    <property type="term" value="C:membrane"/>
    <property type="evidence" value="ECO:0007669"/>
    <property type="project" value="UniProtKB-SubCell"/>
</dbReference>
<dbReference type="Proteomes" id="UP000266915">
    <property type="component" value="Unassembled WGS sequence"/>
</dbReference>
<name>A0A3N2C3E1_9MICO</name>
<keyword evidence="8" id="KW-1185">Reference proteome</keyword>
<dbReference type="PANTHER" id="PTHR28008:SF1">
    <property type="entry name" value="DOMAIN PROTEIN, PUTATIVE (AFU_ORTHOLOGUE AFUA_3G10980)-RELATED"/>
    <property type="match status" value="1"/>
</dbReference>
<dbReference type="EMBL" id="RKHL01000001">
    <property type="protein sequence ID" value="ROR82013.1"/>
    <property type="molecule type" value="Genomic_DNA"/>
</dbReference>
<sequence length="151" mass="16638">MFRRHPVLSTLTVVYLALVAAVTLGPRPFDGRTESLVYRLVDLLARWESTAWVTYERLEFGANIAMFVPIGVFFLLLLGRRRWWLAILVAATLTVGIEAAQLAIPGRVSDPRDLLANTSGAVAGVVIGLMLTAGRARRLQASSRRRAALQH</sequence>
<comment type="caution">
    <text evidence="7">The sequence shown here is derived from an EMBL/GenBank/DDBJ whole genome shotgun (WGS) entry which is preliminary data.</text>
</comment>
<protein>
    <submittedName>
        <fullName evidence="7">VanZ like protein</fullName>
    </submittedName>
</protein>
<dbReference type="AlphaFoldDB" id="A0A3N2C3E1"/>
<evidence type="ECO:0000256" key="3">
    <source>
        <dbReference type="ARBA" id="ARBA00022989"/>
    </source>
</evidence>
<evidence type="ECO:0000259" key="6">
    <source>
        <dbReference type="Pfam" id="PF04892"/>
    </source>
</evidence>
<evidence type="ECO:0000256" key="2">
    <source>
        <dbReference type="ARBA" id="ARBA00022692"/>
    </source>
</evidence>
<evidence type="ECO:0000256" key="5">
    <source>
        <dbReference type="SAM" id="Phobius"/>
    </source>
</evidence>
<feature type="transmembrane region" description="Helical" evidence="5">
    <location>
        <begin position="60"/>
        <end position="78"/>
    </location>
</feature>
<keyword evidence="2 5" id="KW-0812">Transmembrane</keyword>